<dbReference type="Proteomes" id="UP000624709">
    <property type="component" value="Unassembled WGS sequence"/>
</dbReference>
<sequence length="222" mass="23872">MRTDTEIYDLTTENRLMIADLLDGLDDTQWQAATLCAGWTVHHMAAHLVQPMLIGFGRFLLTAIRYRGDTDRTVDHCTRRIARRDRAELIGLLRAHAGDRVNPARVGPIGPFAETCVHLRDIARPLGLTADVPAAHWRILLDYLTGPHPAPGLVAPGRVAGIRWQATDIDWSAGIGPLVTGTAEALGMALTGRTAALADLTGPVPPPPGPTTARNKRSAGHG</sequence>
<comment type="caution">
    <text evidence="3">The sequence shown here is derived from an EMBL/GenBank/DDBJ whole genome shotgun (WGS) entry which is preliminary data.</text>
</comment>
<reference evidence="3 4" key="1">
    <citation type="submission" date="2021-01" db="EMBL/GenBank/DDBJ databases">
        <title>Whole genome shotgun sequence of Actinoplanes palleronii NBRC 14916.</title>
        <authorList>
            <person name="Komaki H."/>
            <person name="Tamura T."/>
        </authorList>
    </citation>
    <scope>NUCLEOTIDE SEQUENCE [LARGE SCALE GENOMIC DNA]</scope>
    <source>
        <strain evidence="3 4">NBRC 14916</strain>
    </source>
</reference>
<feature type="domain" description="Mycothiol-dependent maleylpyruvate isomerase metal-binding" evidence="2">
    <location>
        <begin position="18"/>
        <end position="89"/>
    </location>
</feature>
<evidence type="ECO:0000259" key="2">
    <source>
        <dbReference type="Pfam" id="PF11716"/>
    </source>
</evidence>
<protein>
    <recommendedName>
        <fullName evidence="2">Mycothiol-dependent maleylpyruvate isomerase metal-binding domain-containing protein</fullName>
    </recommendedName>
</protein>
<evidence type="ECO:0000313" key="4">
    <source>
        <dbReference type="Proteomes" id="UP000624709"/>
    </source>
</evidence>
<proteinExistence type="predicted"/>
<keyword evidence="4" id="KW-1185">Reference proteome</keyword>
<organism evidence="3 4">
    <name type="scientific">Actinoplanes palleronii</name>
    <dbReference type="NCBI Taxonomy" id="113570"/>
    <lineage>
        <taxon>Bacteria</taxon>
        <taxon>Bacillati</taxon>
        <taxon>Actinomycetota</taxon>
        <taxon>Actinomycetes</taxon>
        <taxon>Micromonosporales</taxon>
        <taxon>Micromonosporaceae</taxon>
        <taxon>Actinoplanes</taxon>
    </lineage>
</organism>
<dbReference type="EMBL" id="BOMS01000045">
    <property type="protein sequence ID" value="GIE67237.1"/>
    <property type="molecule type" value="Genomic_DNA"/>
</dbReference>
<dbReference type="RefSeq" id="WP_203825756.1">
    <property type="nucleotide sequence ID" value="NZ_BAAATY010000014.1"/>
</dbReference>
<gene>
    <name evidence="3" type="ORF">Apa02nite_033450</name>
</gene>
<evidence type="ECO:0000256" key="1">
    <source>
        <dbReference type="SAM" id="MobiDB-lite"/>
    </source>
</evidence>
<dbReference type="InterPro" id="IPR017517">
    <property type="entry name" value="Maleyloyr_isom"/>
</dbReference>
<name>A0ABQ4B949_9ACTN</name>
<dbReference type="SUPFAM" id="SSF109854">
    <property type="entry name" value="DinB/YfiT-like putative metalloenzymes"/>
    <property type="match status" value="1"/>
</dbReference>
<dbReference type="InterPro" id="IPR034660">
    <property type="entry name" value="DinB/YfiT-like"/>
</dbReference>
<accession>A0ABQ4B949</accession>
<dbReference type="NCBIfam" id="TIGR03083">
    <property type="entry name" value="maleylpyruvate isomerase family mycothiol-dependent enzyme"/>
    <property type="match status" value="1"/>
</dbReference>
<dbReference type="Pfam" id="PF11716">
    <property type="entry name" value="MDMPI_N"/>
    <property type="match status" value="1"/>
</dbReference>
<evidence type="ECO:0000313" key="3">
    <source>
        <dbReference type="EMBL" id="GIE67237.1"/>
    </source>
</evidence>
<dbReference type="InterPro" id="IPR024344">
    <property type="entry name" value="MDMPI_metal-binding"/>
</dbReference>
<feature type="region of interest" description="Disordered" evidence="1">
    <location>
        <begin position="199"/>
        <end position="222"/>
    </location>
</feature>
<dbReference type="Gene3D" id="1.20.120.450">
    <property type="entry name" value="dinb family like domain"/>
    <property type="match status" value="1"/>
</dbReference>